<dbReference type="EMBL" id="CM007383">
    <property type="protein sequence ID" value="ONK75823.1"/>
    <property type="molecule type" value="Genomic_DNA"/>
</dbReference>
<dbReference type="SUPFAM" id="SSF56112">
    <property type="entry name" value="Protein kinase-like (PK-like)"/>
    <property type="match status" value="1"/>
</dbReference>
<dbReference type="InterPro" id="IPR011009">
    <property type="entry name" value="Kinase-like_dom_sf"/>
</dbReference>
<protein>
    <recommendedName>
        <fullName evidence="4">Protein kinase domain-containing protein</fullName>
    </recommendedName>
</protein>
<dbReference type="Proteomes" id="UP000243459">
    <property type="component" value="Chromosome 3"/>
</dbReference>
<reference evidence="3" key="1">
    <citation type="journal article" date="2017" name="Nat. Commun.">
        <title>The asparagus genome sheds light on the origin and evolution of a young Y chromosome.</title>
        <authorList>
            <person name="Harkess A."/>
            <person name="Zhou J."/>
            <person name="Xu C."/>
            <person name="Bowers J.E."/>
            <person name="Van der Hulst R."/>
            <person name="Ayyampalayam S."/>
            <person name="Mercati F."/>
            <person name="Riccardi P."/>
            <person name="McKain M.R."/>
            <person name="Kakrana A."/>
            <person name="Tang H."/>
            <person name="Ray J."/>
            <person name="Groenendijk J."/>
            <person name="Arikit S."/>
            <person name="Mathioni S.M."/>
            <person name="Nakano M."/>
            <person name="Shan H."/>
            <person name="Telgmann-Rauber A."/>
            <person name="Kanno A."/>
            <person name="Yue Z."/>
            <person name="Chen H."/>
            <person name="Li W."/>
            <person name="Chen Y."/>
            <person name="Xu X."/>
            <person name="Zhang Y."/>
            <person name="Luo S."/>
            <person name="Chen H."/>
            <person name="Gao J."/>
            <person name="Mao Z."/>
            <person name="Pires J.C."/>
            <person name="Luo M."/>
            <person name="Kudrna D."/>
            <person name="Wing R.A."/>
            <person name="Meyers B.C."/>
            <person name="Yi K."/>
            <person name="Kong H."/>
            <person name="Lavrijsen P."/>
            <person name="Sunseri F."/>
            <person name="Falavigna A."/>
            <person name="Ye Y."/>
            <person name="Leebens-Mack J.H."/>
            <person name="Chen G."/>
        </authorList>
    </citation>
    <scope>NUCLEOTIDE SEQUENCE [LARGE SCALE GENOMIC DNA]</scope>
    <source>
        <strain evidence="3">cv. DH0086</strain>
    </source>
</reference>
<evidence type="ECO:0000313" key="3">
    <source>
        <dbReference type="Proteomes" id="UP000243459"/>
    </source>
</evidence>
<name>A0A5P1FDK5_ASPOF</name>
<proteinExistence type="predicted"/>
<dbReference type="AlphaFoldDB" id="A0A5P1FDK5"/>
<accession>A0A5P1FDK5</accession>
<dbReference type="Gramene" id="ONK75823">
    <property type="protein sequence ID" value="ONK75823"/>
    <property type="gene ID" value="A4U43_C03F20940"/>
</dbReference>
<keyword evidence="3" id="KW-1185">Reference proteome</keyword>
<evidence type="ECO:0000313" key="2">
    <source>
        <dbReference type="EMBL" id="ONK75823.1"/>
    </source>
</evidence>
<feature type="compositionally biased region" description="Acidic residues" evidence="1">
    <location>
        <begin position="61"/>
        <end position="74"/>
    </location>
</feature>
<gene>
    <name evidence="2" type="ORF">A4U43_C03F20940</name>
</gene>
<sequence>MGRLGRRLRGALAVPGGMVGVEVDGEGGGWVSSLGKGGADQDGEGLEVLHAHRIIHRDLKPEDDEEEGEEGEEEGLSKCIGKELKKCLQCHSHCK</sequence>
<evidence type="ECO:0000256" key="1">
    <source>
        <dbReference type="SAM" id="MobiDB-lite"/>
    </source>
</evidence>
<feature type="region of interest" description="Disordered" evidence="1">
    <location>
        <begin position="57"/>
        <end position="76"/>
    </location>
</feature>
<organism evidence="2 3">
    <name type="scientific">Asparagus officinalis</name>
    <name type="common">Garden asparagus</name>
    <dbReference type="NCBI Taxonomy" id="4686"/>
    <lineage>
        <taxon>Eukaryota</taxon>
        <taxon>Viridiplantae</taxon>
        <taxon>Streptophyta</taxon>
        <taxon>Embryophyta</taxon>
        <taxon>Tracheophyta</taxon>
        <taxon>Spermatophyta</taxon>
        <taxon>Magnoliopsida</taxon>
        <taxon>Liliopsida</taxon>
        <taxon>Asparagales</taxon>
        <taxon>Asparagaceae</taxon>
        <taxon>Asparagoideae</taxon>
        <taxon>Asparagus</taxon>
    </lineage>
</organism>
<evidence type="ECO:0008006" key="4">
    <source>
        <dbReference type="Google" id="ProtNLM"/>
    </source>
</evidence>